<evidence type="ECO:0000256" key="3">
    <source>
        <dbReference type="ARBA" id="ARBA00022475"/>
    </source>
</evidence>
<feature type="region of interest" description="Disordered" evidence="8">
    <location>
        <begin position="1"/>
        <end position="28"/>
    </location>
</feature>
<comment type="caution">
    <text evidence="10">The sequence shown here is derived from an EMBL/GenBank/DDBJ whole genome shotgun (WGS) entry which is preliminary data.</text>
</comment>
<keyword evidence="7" id="KW-0653">Protein transport</keyword>
<dbReference type="InterPro" id="IPR003400">
    <property type="entry name" value="ExbD"/>
</dbReference>
<proteinExistence type="inferred from homology"/>
<organism evidence="10 11">
    <name type="scientific">Algisphaera agarilytica</name>
    <dbReference type="NCBI Taxonomy" id="1385975"/>
    <lineage>
        <taxon>Bacteria</taxon>
        <taxon>Pseudomonadati</taxon>
        <taxon>Planctomycetota</taxon>
        <taxon>Phycisphaerae</taxon>
        <taxon>Phycisphaerales</taxon>
        <taxon>Phycisphaeraceae</taxon>
        <taxon>Algisphaera</taxon>
    </lineage>
</organism>
<keyword evidence="5 9" id="KW-1133">Transmembrane helix</keyword>
<dbReference type="RefSeq" id="WP_184678076.1">
    <property type="nucleotide sequence ID" value="NZ_JACHGY010000001.1"/>
</dbReference>
<dbReference type="Proteomes" id="UP000541810">
    <property type="component" value="Unassembled WGS sequence"/>
</dbReference>
<dbReference type="PANTHER" id="PTHR30558:SF3">
    <property type="entry name" value="BIOPOLYMER TRANSPORT PROTEIN EXBD-RELATED"/>
    <property type="match status" value="1"/>
</dbReference>
<evidence type="ECO:0000256" key="5">
    <source>
        <dbReference type="ARBA" id="ARBA00022989"/>
    </source>
</evidence>
<keyword evidence="6 9" id="KW-0472">Membrane</keyword>
<accession>A0A7X0HA31</accession>
<sequence>MADPHPVQPDSPHEATVHHRSTRQRRGRRPAMVGELNLTSMIDVIFQLLIFFVVTANFMIDEGVLSAKLPQGAGSPTASDELPREKITIRLMSDPSDDALVSIERGPVGSPIRYASFGELAADLDRLRYDPDGSRLDGIYEPDNPVLIEPQGTVRWQHVVNAFNAAISAKYTNVSFARSNQP</sequence>
<evidence type="ECO:0000313" key="11">
    <source>
        <dbReference type="Proteomes" id="UP000541810"/>
    </source>
</evidence>
<feature type="compositionally biased region" description="Basic residues" evidence="8">
    <location>
        <begin position="18"/>
        <end position="28"/>
    </location>
</feature>
<keyword evidence="11" id="KW-1185">Reference proteome</keyword>
<evidence type="ECO:0000256" key="9">
    <source>
        <dbReference type="SAM" id="Phobius"/>
    </source>
</evidence>
<evidence type="ECO:0000256" key="8">
    <source>
        <dbReference type="SAM" id="MobiDB-lite"/>
    </source>
</evidence>
<keyword evidence="3" id="KW-1003">Cell membrane</keyword>
<gene>
    <name evidence="10" type="ORF">HNQ40_002375</name>
</gene>
<feature type="transmembrane region" description="Helical" evidence="9">
    <location>
        <begin position="38"/>
        <end position="60"/>
    </location>
</feature>
<evidence type="ECO:0000313" key="10">
    <source>
        <dbReference type="EMBL" id="MBB6430569.1"/>
    </source>
</evidence>
<dbReference type="Pfam" id="PF02472">
    <property type="entry name" value="ExbD"/>
    <property type="match status" value="1"/>
</dbReference>
<evidence type="ECO:0000256" key="4">
    <source>
        <dbReference type="ARBA" id="ARBA00022692"/>
    </source>
</evidence>
<dbReference type="GO" id="GO:0005886">
    <property type="term" value="C:plasma membrane"/>
    <property type="evidence" value="ECO:0007669"/>
    <property type="project" value="UniProtKB-SubCell"/>
</dbReference>
<keyword evidence="4 7" id="KW-0812">Transmembrane</keyword>
<evidence type="ECO:0000256" key="1">
    <source>
        <dbReference type="ARBA" id="ARBA00004162"/>
    </source>
</evidence>
<comment type="similarity">
    <text evidence="2 7">Belongs to the ExbD/TolR family.</text>
</comment>
<comment type="subcellular location">
    <subcellularLocation>
        <location evidence="1">Cell membrane</location>
        <topology evidence="1">Single-pass membrane protein</topology>
    </subcellularLocation>
    <subcellularLocation>
        <location evidence="7">Cell membrane</location>
        <topology evidence="7">Single-pass type II membrane protein</topology>
    </subcellularLocation>
</comment>
<protein>
    <submittedName>
        <fullName evidence="10">Biopolymer transport protein ExbD</fullName>
    </submittedName>
</protein>
<evidence type="ECO:0000256" key="2">
    <source>
        <dbReference type="ARBA" id="ARBA00005811"/>
    </source>
</evidence>
<keyword evidence="7" id="KW-0813">Transport</keyword>
<name>A0A7X0HA31_9BACT</name>
<dbReference type="GO" id="GO:0022857">
    <property type="term" value="F:transmembrane transporter activity"/>
    <property type="evidence" value="ECO:0007669"/>
    <property type="project" value="InterPro"/>
</dbReference>
<dbReference type="AlphaFoldDB" id="A0A7X0HA31"/>
<reference evidence="10 11" key="1">
    <citation type="submission" date="2020-08" db="EMBL/GenBank/DDBJ databases">
        <title>Genomic Encyclopedia of Type Strains, Phase IV (KMG-IV): sequencing the most valuable type-strain genomes for metagenomic binning, comparative biology and taxonomic classification.</title>
        <authorList>
            <person name="Goeker M."/>
        </authorList>
    </citation>
    <scope>NUCLEOTIDE SEQUENCE [LARGE SCALE GENOMIC DNA]</scope>
    <source>
        <strain evidence="10 11">DSM 103725</strain>
    </source>
</reference>
<evidence type="ECO:0000256" key="6">
    <source>
        <dbReference type="ARBA" id="ARBA00023136"/>
    </source>
</evidence>
<dbReference type="GO" id="GO:0015031">
    <property type="term" value="P:protein transport"/>
    <property type="evidence" value="ECO:0007669"/>
    <property type="project" value="UniProtKB-KW"/>
</dbReference>
<evidence type="ECO:0000256" key="7">
    <source>
        <dbReference type="RuleBase" id="RU003879"/>
    </source>
</evidence>
<dbReference type="PANTHER" id="PTHR30558">
    <property type="entry name" value="EXBD MEMBRANE COMPONENT OF PMF-DRIVEN MACROMOLECULE IMPORT SYSTEM"/>
    <property type="match status" value="1"/>
</dbReference>
<dbReference type="EMBL" id="JACHGY010000001">
    <property type="protein sequence ID" value="MBB6430569.1"/>
    <property type="molecule type" value="Genomic_DNA"/>
</dbReference>